<dbReference type="InterPro" id="IPR010982">
    <property type="entry name" value="Lambda_DNA-bd_dom_sf"/>
</dbReference>
<accession>A0A9W6SU71</accession>
<dbReference type="Proteomes" id="UP001165079">
    <property type="component" value="Unassembled WGS sequence"/>
</dbReference>
<dbReference type="CDD" id="cd00093">
    <property type="entry name" value="HTH_XRE"/>
    <property type="match status" value="1"/>
</dbReference>
<dbReference type="PROSITE" id="PS50943">
    <property type="entry name" value="HTH_CROC1"/>
    <property type="match status" value="1"/>
</dbReference>
<reference evidence="2" key="1">
    <citation type="submission" date="2023-03" db="EMBL/GenBank/DDBJ databases">
        <title>Actinorhabdospora filicis NBRC 111898.</title>
        <authorList>
            <person name="Ichikawa N."/>
            <person name="Sato H."/>
            <person name="Tonouchi N."/>
        </authorList>
    </citation>
    <scope>NUCLEOTIDE SEQUENCE</scope>
    <source>
        <strain evidence="2">NBRC 111898</strain>
    </source>
</reference>
<dbReference type="InterPro" id="IPR043917">
    <property type="entry name" value="DUF5753"/>
</dbReference>
<dbReference type="GO" id="GO:0003677">
    <property type="term" value="F:DNA binding"/>
    <property type="evidence" value="ECO:0007669"/>
    <property type="project" value="InterPro"/>
</dbReference>
<gene>
    <name evidence="2" type="ORF">Afil01_69300</name>
</gene>
<dbReference type="Pfam" id="PF13560">
    <property type="entry name" value="HTH_31"/>
    <property type="match status" value="1"/>
</dbReference>
<dbReference type="RefSeq" id="WP_285667713.1">
    <property type="nucleotide sequence ID" value="NZ_BSTX01000010.1"/>
</dbReference>
<evidence type="ECO:0000259" key="1">
    <source>
        <dbReference type="PROSITE" id="PS50943"/>
    </source>
</evidence>
<keyword evidence="3" id="KW-1185">Reference proteome</keyword>
<evidence type="ECO:0000313" key="3">
    <source>
        <dbReference type="Proteomes" id="UP001165079"/>
    </source>
</evidence>
<evidence type="ECO:0000313" key="2">
    <source>
        <dbReference type="EMBL" id="GLZ82123.1"/>
    </source>
</evidence>
<dbReference type="Gene3D" id="1.10.260.40">
    <property type="entry name" value="lambda repressor-like DNA-binding domains"/>
    <property type="match status" value="1"/>
</dbReference>
<dbReference type="InterPro" id="IPR001387">
    <property type="entry name" value="Cro/C1-type_HTH"/>
</dbReference>
<organism evidence="2 3">
    <name type="scientific">Actinorhabdospora filicis</name>
    <dbReference type="NCBI Taxonomy" id="1785913"/>
    <lineage>
        <taxon>Bacteria</taxon>
        <taxon>Bacillati</taxon>
        <taxon>Actinomycetota</taxon>
        <taxon>Actinomycetes</taxon>
        <taxon>Micromonosporales</taxon>
        <taxon>Micromonosporaceae</taxon>
        <taxon>Actinorhabdospora</taxon>
    </lineage>
</organism>
<comment type="caution">
    <text evidence="2">The sequence shown here is derived from an EMBL/GenBank/DDBJ whole genome shotgun (WGS) entry which is preliminary data.</text>
</comment>
<dbReference type="EMBL" id="BSTX01000010">
    <property type="protein sequence ID" value="GLZ82123.1"/>
    <property type="molecule type" value="Genomic_DNA"/>
</dbReference>
<protein>
    <submittedName>
        <fullName evidence="2">Transcriptional regulator</fullName>
    </submittedName>
</protein>
<name>A0A9W6SU71_9ACTN</name>
<dbReference type="AlphaFoldDB" id="A0A9W6SU71"/>
<proteinExistence type="predicted"/>
<dbReference type="Pfam" id="PF19054">
    <property type="entry name" value="DUF5753"/>
    <property type="match status" value="1"/>
</dbReference>
<dbReference type="SMART" id="SM00530">
    <property type="entry name" value="HTH_XRE"/>
    <property type="match status" value="1"/>
</dbReference>
<dbReference type="SUPFAM" id="SSF47413">
    <property type="entry name" value="lambda repressor-like DNA-binding domains"/>
    <property type="match status" value="1"/>
</dbReference>
<feature type="domain" description="HTH cro/C1-type" evidence="1">
    <location>
        <begin position="15"/>
        <end position="70"/>
    </location>
</feature>
<sequence length="288" mass="32131">MTDPTAAQRALGFALRELCKEHGRTLSEAATAALITPGTLSKVENAKQRLNPNSVEKLLGYYDVGTADRARLLALAQAARTKARKWWETYTDLMPVAYIELEAAAEQIAYLESHLVPGLLQTKRYLEALIRAERPDITEDELQRRIEAREARQEILTRTVDPCTLLAVIDESVLHRVIGSEEVMAEQLDHILEMTHLPNVTVQIMPFAGGMYEALTVRFTLLRFAAPTDPGTVYIENLVLSDEFVENPDNVRRFADVFNRAAAAAEPPARSLAMITAARDRFGKKGKD</sequence>